<keyword evidence="8" id="KW-0175">Coiled coil</keyword>
<dbReference type="PANTHER" id="PTHR12131">
    <property type="entry name" value="ATP-DEPENDENT RNA AND DNA HELICASE"/>
    <property type="match status" value="1"/>
</dbReference>
<evidence type="ECO:0000256" key="6">
    <source>
        <dbReference type="ARBA" id="ARBA00022946"/>
    </source>
</evidence>
<dbReference type="EC" id="3.6.4.13" evidence="1"/>
<accession>A0A937K2A0</accession>
<evidence type="ECO:0000256" key="2">
    <source>
        <dbReference type="ARBA" id="ARBA00022741"/>
    </source>
</evidence>
<dbReference type="RefSeq" id="WP_202765855.1">
    <property type="nucleotide sequence ID" value="NZ_JAESWA010000005.1"/>
</dbReference>
<evidence type="ECO:0000256" key="1">
    <source>
        <dbReference type="ARBA" id="ARBA00012552"/>
    </source>
</evidence>
<gene>
    <name evidence="10" type="ORF">JK634_01370</name>
</gene>
<comment type="caution">
    <text evidence="10">The sequence shown here is derived from an EMBL/GenBank/DDBJ whole genome shotgun (WGS) entry which is preliminary data.</text>
</comment>
<organism evidence="10 11">
    <name type="scientific">Clostridium paridis</name>
    <dbReference type="NCBI Taxonomy" id="2803863"/>
    <lineage>
        <taxon>Bacteria</taxon>
        <taxon>Bacillati</taxon>
        <taxon>Bacillota</taxon>
        <taxon>Clostridia</taxon>
        <taxon>Eubacteriales</taxon>
        <taxon>Clostridiaceae</taxon>
        <taxon>Clostridium</taxon>
    </lineage>
</organism>
<evidence type="ECO:0000313" key="11">
    <source>
        <dbReference type="Proteomes" id="UP000623681"/>
    </source>
</evidence>
<reference evidence="10" key="1">
    <citation type="submission" date="2021-01" db="EMBL/GenBank/DDBJ databases">
        <title>Genome public.</title>
        <authorList>
            <person name="Liu C."/>
            <person name="Sun Q."/>
        </authorList>
    </citation>
    <scope>NUCLEOTIDE SEQUENCE</scope>
    <source>
        <strain evidence="10">YIM B02565</strain>
    </source>
</reference>
<dbReference type="InterPro" id="IPR027417">
    <property type="entry name" value="P-loop_NTPase"/>
</dbReference>
<name>A0A937K2A0_9CLOT</name>
<sequence length="598" mass="69976">MLKKSKDREFRRLKDQIVHIEELVKNSNNNSLMEQEVTLRKKIKQLKSMKDNGFRGYKDVYYDYMEIYKYVSKRIIEDYNRKNGTDFSFEKTVSEDYDGFIKSGILSVLLTKHIPRILEREFDKAFPKDPKDEYKETRKLKRKFYLHLGETNTGKTYNALQSLKSSTKGVYLSPLRILALENFTRLNIEGVKTNLVTGEEEEIIDEATHLSCTIEKLNIDEEYDLAVIDEIQMIADDFRGFAWTRAILGVKAREVHVCGALNAKDILIKIIKSCGDEYELYEYKRDIPLIVEDKSFKLKNVKAGDGLVVFSKKKVLELAKYLVDNRVNASVIYGDLPPEVRKKQYKAFIDGDNKVLVTTDAIGMGVNLPLKRIVFMDIRKFDGNQVRNLTSQEIKQIAGRAGRKGIYNEGYVSAYGDNIDFIRYNIETKDEDIWEVVLGPSEAIINIKNIPLKDKLALWSIRDVEGKIYRKMDISEYIIKLENIKYYKLSQMDEWKLMKIPFDVSERELMVTFLNYIDEIFIGKKKELSKPRNFINELTDWEIYYQKIGIYYSFGKNFNIEIDNEWIKEERIKVGNRINKLLGDINKDNYIIKIEEGL</sequence>
<dbReference type="PROSITE" id="PS51194">
    <property type="entry name" value="HELICASE_CTER"/>
    <property type="match status" value="1"/>
</dbReference>
<evidence type="ECO:0000256" key="3">
    <source>
        <dbReference type="ARBA" id="ARBA00022801"/>
    </source>
</evidence>
<evidence type="ECO:0000256" key="7">
    <source>
        <dbReference type="ARBA" id="ARBA00047984"/>
    </source>
</evidence>
<dbReference type="InterPro" id="IPR044774">
    <property type="entry name" value="Suv3_DEXQc"/>
</dbReference>
<dbReference type="Pfam" id="PF22527">
    <property type="entry name" value="DEXQc_Suv3"/>
    <property type="match status" value="1"/>
</dbReference>
<evidence type="ECO:0000259" key="9">
    <source>
        <dbReference type="PROSITE" id="PS51194"/>
    </source>
</evidence>
<dbReference type="InterPro" id="IPR050699">
    <property type="entry name" value="RNA-DNA_Helicase"/>
</dbReference>
<evidence type="ECO:0000313" key="10">
    <source>
        <dbReference type="EMBL" id="MBL4930462.1"/>
    </source>
</evidence>
<dbReference type="FunFam" id="3.40.50.300:FF:000269">
    <property type="entry name" value="ATP-dependent RNA helicase SUPV3L1, mitochondrial"/>
    <property type="match status" value="1"/>
</dbReference>
<dbReference type="PANTHER" id="PTHR12131:SF1">
    <property type="entry name" value="ATP-DEPENDENT RNA HELICASE SUPV3L1, MITOCHONDRIAL-RELATED"/>
    <property type="match status" value="1"/>
</dbReference>
<feature type="coiled-coil region" evidence="8">
    <location>
        <begin position="10"/>
        <end position="52"/>
    </location>
</feature>
<dbReference type="Proteomes" id="UP000623681">
    <property type="component" value="Unassembled WGS sequence"/>
</dbReference>
<dbReference type="AlphaFoldDB" id="A0A937K2A0"/>
<keyword evidence="2" id="KW-0547">Nucleotide-binding</keyword>
<dbReference type="InterPro" id="IPR001650">
    <property type="entry name" value="Helicase_C-like"/>
</dbReference>
<protein>
    <recommendedName>
        <fullName evidence="1">RNA helicase</fullName>
        <ecNumber evidence="1">3.6.4.13</ecNumber>
    </recommendedName>
</protein>
<dbReference type="GO" id="GO:0016787">
    <property type="term" value="F:hydrolase activity"/>
    <property type="evidence" value="ECO:0007669"/>
    <property type="project" value="UniProtKB-KW"/>
</dbReference>
<dbReference type="SMART" id="SM00490">
    <property type="entry name" value="HELICc"/>
    <property type="match status" value="1"/>
</dbReference>
<comment type="catalytic activity">
    <reaction evidence="7">
        <text>ATP + H2O = ADP + phosphate + H(+)</text>
        <dbReference type="Rhea" id="RHEA:13065"/>
        <dbReference type="ChEBI" id="CHEBI:15377"/>
        <dbReference type="ChEBI" id="CHEBI:15378"/>
        <dbReference type="ChEBI" id="CHEBI:30616"/>
        <dbReference type="ChEBI" id="CHEBI:43474"/>
        <dbReference type="ChEBI" id="CHEBI:456216"/>
        <dbReference type="EC" id="3.6.4.13"/>
    </reaction>
</comment>
<dbReference type="GO" id="GO:0005524">
    <property type="term" value="F:ATP binding"/>
    <property type="evidence" value="ECO:0007669"/>
    <property type="project" value="UniProtKB-KW"/>
</dbReference>
<keyword evidence="5" id="KW-0067">ATP-binding</keyword>
<feature type="domain" description="Helicase C-terminal" evidence="9">
    <location>
        <begin position="290"/>
        <end position="444"/>
    </location>
</feature>
<keyword evidence="6" id="KW-0809">Transit peptide</keyword>
<proteinExistence type="predicted"/>
<keyword evidence="3" id="KW-0378">Hydrolase</keyword>
<dbReference type="InterPro" id="IPR055206">
    <property type="entry name" value="DEXQc_SUV3"/>
</dbReference>
<evidence type="ECO:0000256" key="8">
    <source>
        <dbReference type="SAM" id="Coils"/>
    </source>
</evidence>
<dbReference type="CDD" id="cd17913">
    <property type="entry name" value="DEXQc_Suv3"/>
    <property type="match status" value="1"/>
</dbReference>
<dbReference type="Gene3D" id="1.20.272.40">
    <property type="match status" value="1"/>
</dbReference>
<dbReference type="EMBL" id="JAESWA010000005">
    <property type="protein sequence ID" value="MBL4930462.1"/>
    <property type="molecule type" value="Genomic_DNA"/>
</dbReference>
<evidence type="ECO:0000256" key="4">
    <source>
        <dbReference type="ARBA" id="ARBA00022806"/>
    </source>
</evidence>
<dbReference type="Gene3D" id="3.40.50.300">
    <property type="entry name" value="P-loop containing nucleotide triphosphate hydrolases"/>
    <property type="match status" value="2"/>
</dbReference>
<evidence type="ECO:0000256" key="5">
    <source>
        <dbReference type="ARBA" id="ARBA00022840"/>
    </source>
</evidence>
<dbReference type="GO" id="GO:0003724">
    <property type="term" value="F:RNA helicase activity"/>
    <property type="evidence" value="ECO:0007669"/>
    <property type="project" value="UniProtKB-EC"/>
</dbReference>
<keyword evidence="4 10" id="KW-0347">Helicase</keyword>
<dbReference type="SUPFAM" id="SSF52540">
    <property type="entry name" value="P-loop containing nucleoside triphosphate hydrolases"/>
    <property type="match status" value="1"/>
</dbReference>
<dbReference type="Pfam" id="PF00271">
    <property type="entry name" value="Helicase_C"/>
    <property type="match status" value="1"/>
</dbReference>
<keyword evidence="11" id="KW-1185">Reference proteome</keyword>